<dbReference type="GO" id="GO:0005525">
    <property type="term" value="F:GTP binding"/>
    <property type="evidence" value="ECO:0007669"/>
    <property type="project" value="UniProtKB-KW"/>
</dbReference>
<accession>A0A9P3PPY1</accession>
<dbReference type="SMART" id="SM00173">
    <property type="entry name" value="RAS"/>
    <property type="match status" value="1"/>
</dbReference>
<keyword evidence="5" id="KW-1185">Reference proteome</keyword>
<dbReference type="Pfam" id="PF00071">
    <property type="entry name" value="Ras"/>
    <property type="match status" value="1"/>
</dbReference>
<protein>
    <submittedName>
        <fullName evidence="4">Small GTPase superfamily, Rho family protein</fullName>
    </submittedName>
</protein>
<dbReference type="OrthoDB" id="8830751at2759"/>
<evidence type="ECO:0000256" key="2">
    <source>
        <dbReference type="ARBA" id="ARBA00022741"/>
    </source>
</evidence>
<evidence type="ECO:0000313" key="5">
    <source>
        <dbReference type="Proteomes" id="UP001063166"/>
    </source>
</evidence>
<dbReference type="InterPro" id="IPR027417">
    <property type="entry name" value="P-loop_NTPase"/>
</dbReference>
<name>A0A9P3PPY1_LYOSH</name>
<keyword evidence="1" id="KW-0488">Methylation</keyword>
<proteinExistence type="predicted"/>
<dbReference type="SMART" id="SM00174">
    <property type="entry name" value="RHO"/>
    <property type="match status" value="1"/>
</dbReference>
<dbReference type="EMBL" id="BRPK01000007">
    <property type="protein sequence ID" value="GLB39621.1"/>
    <property type="molecule type" value="Genomic_DNA"/>
</dbReference>
<organism evidence="4 5">
    <name type="scientific">Lyophyllum shimeji</name>
    <name type="common">Hon-shimeji</name>
    <name type="synonym">Tricholoma shimeji</name>
    <dbReference type="NCBI Taxonomy" id="47721"/>
    <lineage>
        <taxon>Eukaryota</taxon>
        <taxon>Fungi</taxon>
        <taxon>Dikarya</taxon>
        <taxon>Basidiomycota</taxon>
        <taxon>Agaricomycotina</taxon>
        <taxon>Agaricomycetes</taxon>
        <taxon>Agaricomycetidae</taxon>
        <taxon>Agaricales</taxon>
        <taxon>Tricholomatineae</taxon>
        <taxon>Lyophyllaceae</taxon>
        <taxon>Lyophyllum</taxon>
    </lineage>
</organism>
<dbReference type="GO" id="GO:0007264">
    <property type="term" value="P:small GTPase-mediated signal transduction"/>
    <property type="evidence" value="ECO:0007669"/>
    <property type="project" value="InterPro"/>
</dbReference>
<dbReference type="SUPFAM" id="SSF52540">
    <property type="entry name" value="P-loop containing nucleoside triphosphate hydrolases"/>
    <property type="match status" value="1"/>
</dbReference>
<dbReference type="GO" id="GO:0003924">
    <property type="term" value="F:GTPase activity"/>
    <property type="evidence" value="ECO:0007669"/>
    <property type="project" value="InterPro"/>
</dbReference>
<keyword evidence="2" id="KW-0547">Nucleotide-binding</keyword>
<dbReference type="PROSITE" id="PS51421">
    <property type="entry name" value="RAS"/>
    <property type="match status" value="1"/>
</dbReference>
<keyword evidence="3" id="KW-0342">GTP-binding</keyword>
<dbReference type="AlphaFoldDB" id="A0A9P3PPY1"/>
<dbReference type="Gene3D" id="3.40.50.300">
    <property type="entry name" value="P-loop containing nucleotide triphosphate hydrolases"/>
    <property type="match status" value="1"/>
</dbReference>
<dbReference type="InterPro" id="IPR005225">
    <property type="entry name" value="Small_GTP-bd"/>
</dbReference>
<comment type="caution">
    <text evidence="4">The sequence shown here is derived from an EMBL/GenBank/DDBJ whole genome shotgun (WGS) entry which is preliminary data.</text>
</comment>
<gene>
    <name evidence="4" type="primary">RHO1</name>
    <name evidence="4" type="ORF">LshimejAT787_0701310</name>
</gene>
<dbReference type="PANTHER" id="PTHR24072">
    <property type="entry name" value="RHO FAMILY GTPASE"/>
    <property type="match status" value="1"/>
</dbReference>
<dbReference type="InterPro" id="IPR003578">
    <property type="entry name" value="Small_GTPase_Rho"/>
</dbReference>
<evidence type="ECO:0000256" key="3">
    <source>
        <dbReference type="ARBA" id="ARBA00023134"/>
    </source>
</evidence>
<evidence type="ECO:0000313" key="4">
    <source>
        <dbReference type="EMBL" id="GLB39621.1"/>
    </source>
</evidence>
<dbReference type="InterPro" id="IPR001806">
    <property type="entry name" value="Small_GTPase"/>
</dbReference>
<reference evidence="4" key="1">
    <citation type="submission" date="2022-07" db="EMBL/GenBank/DDBJ databases">
        <title>The genome of Lyophyllum shimeji provides insight into the initial evolution of ectomycorrhizal fungal genome.</title>
        <authorList>
            <person name="Kobayashi Y."/>
            <person name="Shibata T."/>
            <person name="Hirakawa H."/>
            <person name="Shigenobu S."/>
            <person name="Nishiyama T."/>
            <person name="Yamada A."/>
            <person name="Hasebe M."/>
            <person name="Kawaguchi M."/>
        </authorList>
    </citation>
    <scope>NUCLEOTIDE SEQUENCE</scope>
    <source>
        <strain evidence="4">AT787</strain>
    </source>
</reference>
<dbReference type="PROSITE" id="PS51420">
    <property type="entry name" value="RHO"/>
    <property type="match status" value="1"/>
</dbReference>
<evidence type="ECO:0000256" key="1">
    <source>
        <dbReference type="ARBA" id="ARBA00022481"/>
    </source>
</evidence>
<sequence length="162" mass="17896">MPPWPSALPVLTIQMHLYRHLYFSSSVPVPPVPVLEDGPLVDAEVDGQQVTLNLWDTTTYGSGGNERLRPLYYPNADVIVLCFAIDSPESLDRVEEKWFPEAAHFAARVPIVLVGCKSDLRGTSTQSVSRETGMAVAQKIDAVKYLECSAKSGEGHSRKRKK</sequence>
<dbReference type="CDD" id="cd00157">
    <property type="entry name" value="Rho"/>
    <property type="match status" value="1"/>
</dbReference>
<dbReference type="NCBIfam" id="TIGR00231">
    <property type="entry name" value="small_GTP"/>
    <property type="match status" value="1"/>
</dbReference>
<dbReference type="PRINTS" id="PR00449">
    <property type="entry name" value="RASTRNSFRMNG"/>
</dbReference>
<dbReference type="PROSITE" id="PS51419">
    <property type="entry name" value="RAB"/>
    <property type="match status" value="1"/>
</dbReference>
<dbReference type="Proteomes" id="UP001063166">
    <property type="component" value="Unassembled WGS sequence"/>
</dbReference>
<dbReference type="SMART" id="SM00175">
    <property type="entry name" value="RAB"/>
    <property type="match status" value="1"/>
</dbReference>